<dbReference type="PANTHER" id="PTHR43776:SF7">
    <property type="entry name" value="D,D-DIPEPTIDE TRANSPORT ATP-BINDING PROTEIN DDPF-RELATED"/>
    <property type="match status" value="1"/>
</dbReference>
<keyword evidence="3" id="KW-0547">Nucleotide-binding</keyword>
<dbReference type="PANTHER" id="PTHR43776">
    <property type="entry name" value="TRANSPORT ATP-BINDING PROTEIN"/>
    <property type="match status" value="1"/>
</dbReference>
<dbReference type="InterPro" id="IPR017871">
    <property type="entry name" value="ABC_transporter-like_CS"/>
</dbReference>
<feature type="domain" description="ABC transporter" evidence="6">
    <location>
        <begin position="59"/>
        <end position="308"/>
    </location>
</feature>
<keyword evidence="8" id="KW-1185">Reference proteome</keyword>
<dbReference type="GO" id="GO:0016887">
    <property type="term" value="F:ATP hydrolysis activity"/>
    <property type="evidence" value="ECO:0007669"/>
    <property type="project" value="InterPro"/>
</dbReference>
<dbReference type="PROSITE" id="PS00211">
    <property type="entry name" value="ABC_TRANSPORTER_1"/>
    <property type="match status" value="1"/>
</dbReference>
<name>A0A7K1UMK7_9MICC</name>
<evidence type="ECO:0000256" key="2">
    <source>
        <dbReference type="ARBA" id="ARBA00022448"/>
    </source>
</evidence>
<evidence type="ECO:0000256" key="1">
    <source>
        <dbReference type="ARBA" id="ARBA00005417"/>
    </source>
</evidence>
<keyword evidence="4 7" id="KW-0067">ATP-binding</keyword>
<feature type="region of interest" description="Disordered" evidence="5">
    <location>
        <begin position="29"/>
        <end position="57"/>
    </location>
</feature>
<evidence type="ECO:0000256" key="4">
    <source>
        <dbReference type="ARBA" id="ARBA00022840"/>
    </source>
</evidence>
<dbReference type="InterPro" id="IPR003593">
    <property type="entry name" value="AAA+_ATPase"/>
</dbReference>
<comment type="caution">
    <text evidence="7">The sequence shown here is derived from an EMBL/GenBank/DDBJ whole genome shotgun (WGS) entry which is preliminary data.</text>
</comment>
<dbReference type="PROSITE" id="PS50893">
    <property type="entry name" value="ABC_TRANSPORTER_2"/>
    <property type="match status" value="1"/>
</dbReference>
<feature type="compositionally biased region" description="Basic and acidic residues" evidence="5">
    <location>
        <begin position="9"/>
        <end position="20"/>
    </location>
</feature>
<keyword evidence="2" id="KW-0813">Transport</keyword>
<reference evidence="7 8" key="1">
    <citation type="submission" date="2019-12" db="EMBL/GenBank/DDBJ databases">
        <title>Nesterenkonia muleiensis sp. nov., a novel actinobacterium isolated from sap of Populus euphratica.</title>
        <authorList>
            <person name="Wang R."/>
        </authorList>
    </citation>
    <scope>NUCLEOTIDE SEQUENCE [LARGE SCALE GENOMIC DNA]</scope>
    <source>
        <strain evidence="7 8">F10</strain>
    </source>
</reference>
<dbReference type="Proteomes" id="UP000460157">
    <property type="component" value="Unassembled WGS sequence"/>
</dbReference>
<gene>
    <name evidence="7" type="ORF">GNZ21_15410</name>
</gene>
<dbReference type="EMBL" id="WRPM01000103">
    <property type="protein sequence ID" value="MVT27725.1"/>
    <property type="molecule type" value="Genomic_DNA"/>
</dbReference>
<protein>
    <submittedName>
        <fullName evidence="7">ATP-binding cassette domain-containing protein</fullName>
    </submittedName>
</protein>
<evidence type="ECO:0000313" key="8">
    <source>
        <dbReference type="Proteomes" id="UP000460157"/>
    </source>
</evidence>
<dbReference type="GO" id="GO:0055085">
    <property type="term" value="P:transmembrane transport"/>
    <property type="evidence" value="ECO:0007669"/>
    <property type="project" value="UniProtKB-ARBA"/>
</dbReference>
<feature type="compositionally biased region" description="Polar residues" evidence="5">
    <location>
        <begin position="41"/>
        <end position="57"/>
    </location>
</feature>
<organism evidence="7 8">
    <name type="scientific">Nesterenkonia alkaliphila</name>
    <dbReference type="NCBI Taxonomy" id="1463631"/>
    <lineage>
        <taxon>Bacteria</taxon>
        <taxon>Bacillati</taxon>
        <taxon>Actinomycetota</taxon>
        <taxon>Actinomycetes</taxon>
        <taxon>Micrococcales</taxon>
        <taxon>Micrococcaceae</taxon>
        <taxon>Nesterenkonia</taxon>
    </lineage>
</organism>
<feature type="region of interest" description="Disordered" evidence="5">
    <location>
        <begin position="1"/>
        <end position="20"/>
    </location>
</feature>
<dbReference type="Pfam" id="PF08352">
    <property type="entry name" value="oligo_HPY"/>
    <property type="match status" value="1"/>
</dbReference>
<dbReference type="Pfam" id="PF00005">
    <property type="entry name" value="ABC_tran"/>
    <property type="match status" value="1"/>
</dbReference>
<dbReference type="Gene3D" id="3.40.50.300">
    <property type="entry name" value="P-loop containing nucleotide triphosphate hydrolases"/>
    <property type="match status" value="1"/>
</dbReference>
<dbReference type="InterPro" id="IPR050319">
    <property type="entry name" value="ABC_transp_ATP-bind"/>
</dbReference>
<comment type="similarity">
    <text evidence="1">Belongs to the ABC transporter superfamily.</text>
</comment>
<proteinExistence type="inferred from homology"/>
<evidence type="ECO:0000256" key="5">
    <source>
        <dbReference type="SAM" id="MobiDB-lite"/>
    </source>
</evidence>
<dbReference type="InterPro" id="IPR013563">
    <property type="entry name" value="Oligopep_ABC_C"/>
</dbReference>
<dbReference type="SMART" id="SM00382">
    <property type="entry name" value="AAA"/>
    <property type="match status" value="1"/>
</dbReference>
<evidence type="ECO:0000313" key="7">
    <source>
        <dbReference type="EMBL" id="MVT27725.1"/>
    </source>
</evidence>
<dbReference type="SUPFAM" id="SSF52540">
    <property type="entry name" value="P-loop containing nucleoside triphosphate hydrolases"/>
    <property type="match status" value="1"/>
</dbReference>
<evidence type="ECO:0000256" key="3">
    <source>
        <dbReference type="ARBA" id="ARBA00022741"/>
    </source>
</evidence>
<dbReference type="FunFam" id="3.40.50.300:FF:000016">
    <property type="entry name" value="Oligopeptide ABC transporter ATP-binding component"/>
    <property type="match status" value="1"/>
</dbReference>
<dbReference type="CDD" id="cd03257">
    <property type="entry name" value="ABC_NikE_OppD_transporters"/>
    <property type="match status" value="1"/>
</dbReference>
<accession>A0A7K1UMK7</accession>
<sequence>MPPGHRTLRRDSPGGRRGRQELSLLACGPAAGRTEGGDPAVSTSVQPPVQPAQTESPLLQIENLRKTFTVRSSLLGARRELVAVDSVNLSIPAGSTLGLVGESGSGKSTLANMVSGLLAPTQGQVLIEGNRVHDGRGRVSLRGDQGAQIVFQDPYSSLNPRMPVRRLLAEPLQVAPRVPRAEREQRVKELLDQVGLPESAMDKFPHEFSGGQRQRIVIARALARRPRLLVCDEPVSALDVSVQSQILNLLKDLQKELGLTYLFIGHGLESVGFMSDQLAVMYLGRIVEQGPAHQVLGRPVHPYTQALITSSEAVPFRDGGTVELQGEIPSPLNPPSGCVFRTRCPLATDICAEKRPELTPRESTRLAACHHR</sequence>
<dbReference type="AlphaFoldDB" id="A0A7K1UMK7"/>
<dbReference type="OrthoDB" id="8481147at2"/>
<dbReference type="InterPro" id="IPR003439">
    <property type="entry name" value="ABC_transporter-like_ATP-bd"/>
</dbReference>
<dbReference type="GO" id="GO:0005524">
    <property type="term" value="F:ATP binding"/>
    <property type="evidence" value="ECO:0007669"/>
    <property type="project" value="UniProtKB-KW"/>
</dbReference>
<evidence type="ECO:0000259" key="6">
    <source>
        <dbReference type="PROSITE" id="PS50893"/>
    </source>
</evidence>
<dbReference type="GO" id="GO:0015833">
    <property type="term" value="P:peptide transport"/>
    <property type="evidence" value="ECO:0007669"/>
    <property type="project" value="InterPro"/>
</dbReference>
<dbReference type="NCBIfam" id="TIGR01727">
    <property type="entry name" value="oligo_HPY"/>
    <property type="match status" value="1"/>
</dbReference>
<dbReference type="InterPro" id="IPR027417">
    <property type="entry name" value="P-loop_NTPase"/>
</dbReference>